<name>A0A835MB59_9MAGN</name>
<evidence type="ECO:0000313" key="1">
    <source>
        <dbReference type="EMBL" id="KAF9626110.1"/>
    </source>
</evidence>
<evidence type="ECO:0000313" key="2">
    <source>
        <dbReference type="Proteomes" id="UP000631114"/>
    </source>
</evidence>
<dbReference type="GO" id="GO:0005634">
    <property type="term" value="C:nucleus"/>
    <property type="evidence" value="ECO:0007669"/>
    <property type="project" value="TreeGrafter"/>
</dbReference>
<dbReference type="GO" id="GO:0031146">
    <property type="term" value="P:SCF-dependent proteasomal ubiquitin-dependent protein catabolic process"/>
    <property type="evidence" value="ECO:0007669"/>
    <property type="project" value="TreeGrafter"/>
</dbReference>
<dbReference type="Gene3D" id="3.80.10.10">
    <property type="entry name" value="Ribonuclease Inhibitor"/>
    <property type="match status" value="1"/>
</dbReference>
<dbReference type="OrthoDB" id="550575at2759"/>
<dbReference type="EMBL" id="JADFTS010000001">
    <property type="protein sequence ID" value="KAF9626110.1"/>
    <property type="molecule type" value="Genomic_DNA"/>
</dbReference>
<dbReference type="SUPFAM" id="SSF52047">
    <property type="entry name" value="RNI-like"/>
    <property type="match status" value="1"/>
</dbReference>
<comment type="caution">
    <text evidence="1">The sequence shown here is derived from an EMBL/GenBank/DDBJ whole genome shotgun (WGS) entry which is preliminary data.</text>
</comment>
<accession>A0A835MB59</accession>
<reference evidence="1 2" key="1">
    <citation type="submission" date="2020-10" db="EMBL/GenBank/DDBJ databases">
        <title>The Coptis chinensis genome and diversification of protoberbering-type alkaloids.</title>
        <authorList>
            <person name="Wang B."/>
            <person name="Shu S."/>
            <person name="Song C."/>
            <person name="Liu Y."/>
        </authorList>
    </citation>
    <scope>NUCLEOTIDE SEQUENCE [LARGE SCALE GENOMIC DNA]</scope>
    <source>
        <strain evidence="1">HL-2020</strain>
        <tissue evidence="1">Leaf</tissue>
    </source>
</reference>
<keyword evidence="2" id="KW-1185">Reference proteome</keyword>
<dbReference type="PANTHER" id="PTHR13318">
    <property type="entry name" value="PARTNER OF PAIRED, ISOFORM B-RELATED"/>
    <property type="match status" value="1"/>
</dbReference>
<dbReference type="AlphaFoldDB" id="A0A835MB59"/>
<dbReference type="GO" id="GO:0019005">
    <property type="term" value="C:SCF ubiquitin ligase complex"/>
    <property type="evidence" value="ECO:0007669"/>
    <property type="project" value="TreeGrafter"/>
</dbReference>
<gene>
    <name evidence="1" type="ORF">IFM89_030957</name>
</gene>
<dbReference type="InterPro" id="IPR032675">
    <property type="entry name" value="LRR_dom_sf"/>
</dbReference>
<organism evidence="1 2">
    <name type="scientific">Coptis chinensis</name>
    <dbReference type="NCBI Taxonomy" id="261450"/>
    <lineage>
        <taxon>Eukaryota</taxon>
        <taxon>Viridiplantae</taxon>
        <taxon>Streptophyta</taxon>
        <taxon>Embryophyta</taxon>
        <taxon>Tracheophyta</taxon>
        <taxon>Spermatophyta</taxon>
        <taxon>Magnoliopsida</taxon>
        <taxon>Ranunculales</taxon>
        <taxon>Ranunculaceae</taxon>
        <taxon>Coptidoideae</taxon>
        <taxon>Coptis</taxon>
    </lineage>
</organism>
<protein>
    <submittedName>
        <fullName evidence="1">Uncharacterized protein</fullName>
    </submittedName>
</protein>
<dbReference type="PANTHER" id="PTHR13318:SF253">
    <property type="entry name" value="COI1 F-BOX DOMAIN-CONTAINING PROTEIN"/>
    <property type="match status" value="1"/>
</dbReference>
<proteinExistence type="predicted"/>
<dbReference type="Proteomes" id="UP000631114">
    <property type="component" value="Unassembled WGS sequence"/>
</dbReference>
<sequence>MFMIPQCFRFITHFDLSLLSPWGHSLFPDLSHEFHILAKVMHRAFPGVDSLTVYSRTPSTLQVLAPQWPNLKHVKLVRWHQRSQMPVGSDLFPLFENCTDLESLDLSNFYCWTEDIPAALESHSLSASKLTYLNLLTLPSTEGFKSLEIIAISAACTNLREFLVTCMFDPRYIDFVGDEALVALASNCKKLFHLHLADTLSMVNARGDPEDEGYSSEDAKISCATLEEVFTGLPLLEELVLDICHNVRDVGVTLETLNLKCPRLKSLKLGHFHGICRPMDTRIEGIAACKGLESLSIKNSADLTDSSLMGIALGCPRLAKFHIQGCKKVTEMGMKFLTCVLRKTLVDVKISCCKFLDAASALQAMEPIRSRIQQLHIDCVWHSLGAPLNNGLVHNDFDLNELVEDESITNGLNNGDNIFSTSTKRHVDSSDRVKNKKCKYSSELQCNGSGFLHKSWDRLQSLSLWIAVGDLLTPLHLRGLEICPALEEIQIKVEGDCRSRPKPSDGAFGLLSLARYPELVKMKLDCGDVIGYALTAPSGQMDLSLWDRFYLNGIGNLNLNELDYWPPQDRDVNQRGLSLPAVGSLAECSTLRKLFIHGTTHEHFLMFLLKIPNLREMQLREDYYPAPEDDMSTEMRLTSWSRFEGALNGREIPD</sequence>